<sequence>MRSPGDRLGAGARPLLRSLAELRTRRMRGGREKWSDLRQPAILGFVLPWELLDEPVEWWSKESDSTSPIPLVLDCPVVVRRLERLQRAAWHRLWRNRWRRLRGRSADSHPHWSRPGEDRACFFPLECEL</sequence>
<dbReference type="EMBL" id="JACMSF010000025">
    <property type="protein sequence ID" value="MBC2904397.1"/>
    <property type="molecule type" value="Genomic_DNA"/>
</dbReference>
<evidence type="ECO:0000313" key="3">
    <source>
        <dbReference type="Proteomes" id="UP000584670"/>
    </source>
</evidence>
<reference evidence="2 3" key="1">
    <citation type="submission" date="2020-08" db="EMBL/GenBank/DDBJ databases">
        <title>Streptomyces sp. PSKA01 genome sequencing and assembly.</title>
        <authorList>
            <person name="Mandal S."/>
            <person name="Maiti P.K."/>
            <person name="Das P."/>
        </authorList>
    </citation>
    <scope>NUCLEOTIDE SEQUENCE [LARGE SCALE GENOMIC DNA]</scope>
    <source>
        <strain evidence="2 3">PSKA01</strain>
    </source>
</reference>
<organism evidence="2 3">
    <name type="scientific">Streptomyces cupreus</name>
    <dbReference type="NCBI Taxonomy" id="2759956"/>
    <lineage>
        <taxon>Bacteria</taxon>
        <taxon>Bacillati</taxon>
        <taxon>Actinomycetota</taxon>
        <taxon>Actinomycetes</taxon>
        <taxon>Kitasatosporales</taxon>
        <taxon>Streptomycetaceae</taxon>
        <taxon>Streptomyces</taxon>
    </lineage>
</organism>
<dbReference type="InterPro" id="IPR045450">
    <property type="entry name" value="VMAP_C"/>
</dbReference>
<gene>
    <name evidence="2" type="ORF">H4N64_22785</name>
</gene>
<proteinExistence type="predicted"/>
<dbReference type="RefSeq" id="WP_186284268.1">
    <property type="nucleotide sequence ID" value="NZ_JACMSF010000025.1"/>
</dbReference>
<evidence type="ECO:0000259" key="1">
    <source>
        <dbReference type="Pfam" id="PF20028"/>
    </source>
</evidence>
<feature type="domain" description="vWA-MoxR associated protein C-terminal" evidence="1">
    <location>
        <begin position="20"/>
        <end position="116"/>
    </location>
</feature>
<name>A0A7X1J761_9ACTN</name>
<comment type="caution">
    <text evidence="2">The sequence shown here is derived from an EMBL/GenBank/DDBJ whole genome shotgun (WGS) entry which is preliminary data.</text>
</comment>
<dbReference type="Pfam" id="PF20028">
    <property type="entry name" value="VMAP-C"/>
    <property type="match status" value="1"/>
</dbReference>
<accession>A0A7X1J761</accession>
<protein>
    <recommendedName>
        <fullName evidence="1">vWA-MoxR associated protein C-terminal domain-containing protein</fullName>
    </recommendedName>
</protein>
<keyword evidence="3" id="KW-1185">Reference proteome</keyword>
<dbReference type="AlphaFoldDB" id="A0A7X1J761"/>
<evidence type="ECO:0000313" key="2">
    <source>
        <dbReference type="EMBL" id="MBC2904397.1"/>
    </source>
</evidence>
<dbReference type="Proteomes" id="UP000584670">
    <property type="component" value="Unassembled WGS sequence"/>
</dbReference>